<feature type="compositionally biased region" description="Basic and acidic residues" evidence="7">
    <location>
        <begin position="752"/>
        <end position="764"/>
    </location>
</feature>
<dbReference type="AlphaFoldDB" id="B7FQE6"/>
<evidence type="ECO:0000256" key="3">
    <source>
        <dbReference type="ARBA" id="ARBA00022448"/>
    </source>
</evidence>
<proteinExistence type="inferred from homology"/>
<feature type="domain" description="Clathrin/coatomer adaptor adaptin-like N-terminal" evidence="8">
    <location>
        <begin position="23"/>
        <end position="612"/>
    </location>
</feature>
<dbReference type="GO" id="GO:0030123">
    <property type="term" value="C:AP-3 adaptor complex"/>
    <property type="evidence" value="ECO:0007669"/>
    <property type="project" value="InterPro"/>
</dbReference>
<dbReference type="InterPro" id="IPR058898">
    <property type="entry name" value="Mu_AP3"/>
</dbReference>
<feature type="region of interest" description="Disordered" evidence="7">
    <location>
        <begin position="743"/>
        <end position="851"/>
    </location>
</feature>
<evidence type="ECO:0000256" key="7">
    <source>
        <dbReference type="SAM" id="MobiDB-lite"/>
    </source>
</evidence>
<dbReference type="RefSeq" id="XP_002177390.1">
    <property type="nucleotide sequence ID" value="XM_002177354.1"/>
</dbReference>
<dbReference type="PaxDb" id="2850-Phatr54028"/>
<gene>
    <name evidence="10" type="primary">AP3delta</name>
    <name evidence="10" type="ORF">PHATRDRAFT_54028</name>
</gene>
<feature type="compositionally biased region" description="Basic residues" evidence="7">
    <location>
        <begin position="839"/>
        <end position="851"/>
    </location>
</feature>
<evidence type="ECO:0000256" key="2">
    <source>
        <dbReference type="ARBA" id="ARBA00006613"/>
    </source>
</evidence>
<dbReference type="HOGENOM" id="CLU_263460_0_0_1"/>
<dbReference type="PANTHER" id="PTHR22781">
    <property type="entry name" value="DELTA ADAPTIN-RELATED"/>
    <property type="match status" value="1"/>
</dbReference>
<reference evidence="10 11" key="1">
    <citation type="journal article" date="2008" name="Nature">
        <title>The Phaeodactylum genome reveals the evolutionary history of diatom genomes.</title>
        <authorList>
            <person name="Bowler C."/>
            <person name="Allen A.E."/>
            <person name="Badger J.H."/>
            <person name="Grimwood J."/>
            <person name="Jabbari K."/>
            <person name="Kuo A."/>
            <person name="Maheswari U."/>
            <person name="Martens C."/>
            <person name="Maumus F."/>
            <person name="Otillar R.P."/>
            <person name="Rayko E."/>
            <person name="Salamov A."/>
            <person name="Vandepoele K."/>
            <person name="Beszteri B."/>
            <person name="Gruber A."/>
            <person name="Heijde M."/>
            <person name="Katinka M."/>
            <person name="Mock T."/>
            <person name="Valentin K."/>
            <person name="Verret F."/>
            <person name="Berges J.A."/>
            <person name="Brownlee C."/>
            <person name="Cadoret J.P."/>
            <person name="Chiovitti A."/>
            <person name="Choi C.J."/>
            <person name="Coesel S."/>
            <person name="De Martino A."/>
            <person name="Detter J.C."/>
            <person name="Durkin C."/>
            <person name="Falciatore A."/>
            <person name="Fournet J."/>
            <person name="Haruta M."/>
            <person name="Huysman M.J."/>
            <person name="Jenkins B.D."/>
            <person name="Jiroutova K."/>
            <person name="Jorgensen R.E."/>
            <person name="Joubert Y."/>
            <person name="Kaplan A."/>
            <person name="Kroger N."/>
            <person name="Kroth P.G."/>
            <person name="La Roche J."/>
            <person name="Lindquist E."/>
            <person name="Lommer M."/>
            <person name="Martin-Jezequel V."/>
            <person name="Lopez P.J."/>
            <person name="Lucas S."/>
            <person name="Mangogna M."/>
            <person name="McGinnis K."/>
            <person name="Medlin L.K."/>
            <person name="Montsant A."/>
            <person name="Oudot-Le Secq M.P."/>
            <person name="Napoli C."/>
            <person name="Obornik M."/>
            <person name="Parker M.S."/>
            <person name="Petit J.L."/>
            <person name="Porcel B.M."/>
            <person name="Poulsen N."/>
            <person name="Robison M."/>
            <person name="Rychlewski L."/>
            <person name="Rynearson T.A."/>
            <person name="Schmutz J."/>
            <person name="Shapiro H."/>
            <person name="Siaut M."/>
            <person name="Stanley M."/>
            <person name="Sussman M.R."/>
            <person name="Taylor A.R."/>
            <person name="Vardi A."/>
            <person name="von Dassow P."/>
            <person name="Vyverman W."/>
            <person name="Willis A."/>
            <person name="Wyrwicz L.S."/>
            <person name="Rokhsar D.S."/>
            <person name="Weissenbach J."/>
            <person name="Armbrust E.V."/>
            <person name="Green B.R."/>
            <person name="Van de Peer Y."/>
            <person name="Grigoriev I.V."/>
        </authorList>
    </citation>
    <scope>NUCLEOTIDE SEQUENCE [LARGE SCALE GENOMIC DNA]</scope>
    <source>
        <strain evidence="10 11">CCAP 1055/1</strain>
    </source>
</reference>
<reference evidence="11" key="2">
    <citation type="submission" date="2008-08" db="EMBL/GenBank/DDBJ databases">
        <authorList>
            <consortium name="Diatom Consortium"/>
            <person name="Grigoriev I."/>
            <person name="Grimwood J."/>
            <person name="Kuo A."/>
            <person name="Otillar R.P."/>
            <person name="Salamov A."/>
            <person name="Detter J.C."/>
            <person name="Lindquist E."/>
            <person name="Shapiro H."/>
            <person name="Lucas S."/>
            <person name="Glavina del Rio T."/>
            <person name="Pitluck S."/>
            <person name="Rokhsar D."/>
            <person name="Bowler C."/>
        </authorList>
    </citation>
    <scope>GENOME REANNOTATION</scope>
    <source>
        <strain evidence="11">CCAP 1055/1</strain>
    </source>
</reference>
<dbReference type="InParanoid" id="B7FQE6"/>
<protein>
    <submittedName>
        <fullName evidence="10">Uncharacterized protein</fullName>
    </submittedName>
</protein>
<evidence type="ECO:0000313" key="11">
    <source>
        <dbReference type="Proteomes" id="UP000000759"/>
    </source>
</evidence>
<feature type="region of interest" description="Disordered" evidence="7">
    <location>
        <begin position="937"/>
        <end position="958"/>
    </location>
</feature>
<organism evidence="10 11">
    <name type="scientific">Phaeodactylum tricornutum (strain CCAP 1055/1)</name>
    <dbReference type="NCBI Taxonomy" id="556484"/>
    <lineage>
        <taxon>Eukaryota</taxon>
        <taxon>Sar</taxon>
        <taxon>Stramenopiles</taxon>
        <taxon>Ochrophyta</taxon>
        <taxon>Bacillariophyta</taxon>
        <taxon>Bacillariophyceae</taxon>
        <taxon>Bacillariophycidae</taxon>
        <taxon>Naviculales</taxon>
        <taxon>Phaeodactylaceae</taxon>
        <taxon>Phaeodactylum</taxon>
    </lineage>
</organism>
<sequence>MFEKTLTDVVKGIRASKRDTGLYISQCIAEIKTEIASADMYVKANALQKLTFLQMMGYSMNWASFATIEVMSSAKFAHKRVGYLAASQGFTPETDVILLTTNLLKKELRGATGNGGASMHGVYEAGLAINCISNIVTEDLARDLLPELTDLTSHPQPYLRKKAILCLFKVFVKYPQGLRLTFAKLQTCLDDSNSAVVSCAVNVITELSDKNPKNYLPLAPAFFQLVTSSSNNWMLIKVVKLLGSLVPEEPRLARKLLEPLANIVRRTQAKSLLYEACYTITLCLPYCRKNDGTMPAIVPDIVTLCAQTLRSFVEEPDQNLKYLGLVGFGSLMQSHPRVLSAPDYRPLILACLSDQDVTIRTRALDLLTGMASRKNLPELVSQLLQHVELASGTYKHDLVRKIVIMCSSEKYALLSDFGWYLDILFRLGHMRGVEKHAQLLHAQIVDVALRVLPIRAFAVKRSMEILLEGEGSVSDDLYGDNGRGKHLMPEILPGIAWIVGEYSNLIPEAGKDDDDDEDMEFFYDEDSKGTYHAVIQALTTTTNISNLPTVTQKVYIQAAMKVLAAATSEKDVGDAELEACIAAMDRALPVYTQSVDVEVIERAFTSLELLRSLDLITDTSKGSIPSLASVEDDSDDEAVEGDLLGMLSGTTNSAAVVPTFVNATNTTVAMSLASKARQASMTLNYLLKPKPMKPSGAKVQRKKRHAPIGVTVDIDAPVNLSIFQKLIDGESKYRSTSNLRVESVSFTQQRPAKVEESKHYHPDTRPPGSLSASQDASTSFQNQRNAVGVPINSKSRESDPFYLDSAPQSGTEGERDSSGRFGTIQLLDSDDDAANEGKVRKKKVKKSKRAKSKVTVDGSLTSFGEQQSSFLEPVVNIYESDNSEKGKATLAPRTNFKSREFEGLAMVDLTTPLRDDEVMPERKHHIVADYSVDNSAAVAPKSKKKSKKSTKLSKKRSIRSENTVGDLLDLGGMESMPVSQNSNSFTPVAPVSDPSSAINPINSAFDDLMGFSDPTPALHMTSFLTSSLQSHHVEETSSSLPASRKTGKQPWMLGMLKASGSVGFTGIDISMISLTYRLYQNSSPSGLASKAVLRLTNSSGSPIDNLVLELNDGSSFPIGSAAPRSHTESSKVGPFMYSAIDQSLEVKGSLKCSLGSLRMKLLLPAALHLVAEQGISFDQLTQELLSSQWSTHSTKLPLSNRTNPIRIMKVITHFFHAAQVTGSASTPATETLAARSTKGAKVRILVKIKENFVKLDIKSTDDALARHLCADVKRCVL</sequence>
<keyword evidence="4" id="KW-0677">Repeat</keyword>
<evidence type="ECO:0000256" key="6">
    <source>
        <dbReference type="ARBA" id="ARBA00023136"/>
    </source>
</evidence>
<dbReference type="GeneID" id="7196839"/>
<dbReference type="InterPro" id="IPR002553">
    <property type="entry name" value="Clathrin/coatomer_adapt-like_N"/>
</dbReference>
<dbReference type="InterPro" id="IPR011989">
    <property type="entry name" value="ARM-like"/>
</dbReference>
<dbReference type="OMA" id="NCISNIV"/>
<evidence type="ECO:0000256" key="1">
    <source>
        <dbReference type="ARBA" id="ARBA00004308"/>
    </source>
</evidence>
<dbReference type="eggNOG" id="KOG1059">
    <property type="taxonomic scope" value="Eukaryota"/>
</dbReference>
<dbReference type="PANTHER" id="PTHR22781:SF12">
    <property type="entry name" value="AP-3 COMPLEX SUBUNIT DELTA-1"/>
    <property type="match status" value="1"/>
</dbReference>
<evidence type="ECO:0000259" key="8">
    <source>
        <dbReference type="Pfam" id="PF01602"/>
    </source>
</evidence>
<name>B7FQE6_PHATC</name>
<keyword evidence="3" id="KW-0813">Transport</keyword>
<dbReference type="GO" id="GO:0010008">
    <property type="term" value="C:endosome membrane"/>
    <property type="evidence" value="ECO:0007669"/>
    <property type="project" value="TreeGrafter"/>
</dbReference>
<evidence type="ECO:0000259" key="9">
    <source>
        <dbReference type="Pfam" id="PF26171"/>
    </source>
</evidence>
<evidence type="ECO:0000313" key="10">
    <source>
        <dbReference type="EMBL" id="EEC51853.1"/>
    </source>
</evidence>
<dbReference type="Pfam" id="PF26171">
    <property type="entry name" value="Mu_AP3"/>
    <property type="match status" value="1"/>
</dbReference>
<keyword evidence="5" id="KW-0653">Protein transport</keyword>
<keyword evidence="6" id="KW-0472">Membrane</keyword>
<dbReference type="InterPro" id="IPR016024">
    <property type="entry name" value="ARM-type_fold"/>
</dbReference>
<keyword evidence="11" id="KW-1185">Reference proteome</keyword>
<dbReference type="InterPro" id="IPR017105">
    <property type="entry name" value="AP3_complex_dsu"/>
</dbReference>
<dbReference type="EMBL" id="CM000605">
    <property type="protein sequence ID" value="EEC51853.1"/>
    <property type="molecule type" value="Genomic_DNA"/>
</dbReference>
<dbReference type="SUPFAM" id="SSF48371">
    <property type="entry name" value="ARM repeat"/>
    <property type="match status" value="1"/>
</dbReference>
<dbReference type="Proteomes" id="UP000000759">
    <property type="component" value="Chromosome 1"/>
</dbReference>
<comment type="similarity">
    <text evidence="2">Belongs to the adaptor complexes large subunit family.</text>
</comment>
<feature type="domain" description="AP-3 complex subunit delta Mu C-terminal" evidence="9">
    <location>
        <begin position="1182"/>
        <end position="1275"/>
    </location>
</feature>
<dbReference type="STRING" id="556484.B7FQE6"/>
<dbReference type="GO" id="GO:0006623">
    <property type="term" value="P:protein targeting to vacuole"/>
    <property type="evidence" value="ECO:0007669"/>
    <property type="project" value="TreeGrafter"/>
</dbReference>
<accession>B7FQE6</accession>
<dbReference type="Gene3D" id="1.25.10.10">
    <property type="entry name" value="Leucine-rich Repeat Variant"/>
    <property type="match status" value="1"/>
</dbReference>
<dbReference type="OrthoDB" id="10264595at2759"/>
<comment type="subcellular location">
    <subcellularLocation>
        <location evidence="1">Endomembrane system</location>
    </subcellularLocation>
</comment>
<evidence type="ECO:0000256" key="4">
    <source>
        <dbReference type="ARBA" id="ARBA00022737"/>
    </source>
</evidence>
<feature type="compositionally biased region" description="Basic residues" evidence="7">
    <location>
        <begin position="941"/>
        <end position="957"/>
    </location>
</feature>
<dbReference type="Pfam" id="PF01602">
    <property type="entry name" value="Adaptin_N"/>
    <property type="match status" value="1"/>
</dbReference>
<feature type="compositionally biased region" description="Polar residues" evidence="7">
    <location>
        <begin position="770"/>
        <end position="785"/>
    </location>
</feature>
<dbReference type="GO" id="GO:0006896">
    <property type="term" value="P:Golgi to vacuole transport"/>
    <property type="evidence" value="ECO:0007669"/>
    <property type="project" value="TreeGrafter"/>
</dbReference>
<evidence type="ECO:0000256" key="5">
    <source>
        <dbReference type="ARBA" id="ARBA00022927"/>
    </source>
</evidence>
<dbReference type="KEGG" id="pti:PHATRDRAFT_54028"/>